<dbReference type="GO" id="GO:0006298">
    <property type="term" value="P:mismatch repair"/>
    <property type="evidence" value="ECO:0007669"/>
    <property type="project" value="InterPro"/>
</dbReference>
<proteinExistence type="predicted"/>
<evidence type="ECO:0000313" key="2">
    <source>
        <dbReference type="EMBL" id="VDL74018.1"/>
    </source>
</evidence>
<keyword evidence="3" id="KW-1185">Reference proteome</keyword>
<protein>
    <submittedName>
        <fullName evidence="4">MutS protein homolog him-14 (inferred by orthology to a C. elegans protein)</fullName>
    </submittedName>
</protein>
<dbReference type="AlphaFoldDB" id="A0A0N4Y3M9"/>
<dbReference type="Gene3D" id="3.30.420.110">
    <property type="entry name" value="MutS, connector domain"/>
    <property type="match status" value="1"/>
</dbReference>
<dbReference type="InterPro" id="IPR036678">
    <property type="entry name" value="MutS_con_dom_sf"/>
</dbReference>
<name>A0A0N4Y3M9_NIPBR</name>
<dbReference type="Proteomes" id="UP000271162">
    <property type="component" value="Unassembled WGS sequence"/>
</dbReference>
<dbReference type="WBParaSite" id="NBR_0001042801-mRNA-1">
    <property type="protein sequence ID" value="NBR_0001042801-mRNA-1"/>
    <property type="gene ID" value="NBR_0001042801"/>
</dbReference>
<evidence type="ECO:0000313" key="4">
    <source>
        <dbReference type="WBParaSite" id="NBR_0001042801-mRNA-1"/>
    </source>
</evidence>
<dbReference type="Pfam" id="PF05188">
    <property type="entry name" value="MutS_II"/>
    <property type="match status" value="1"/>
</dbReference>
<reference evidence="2 3" key="2">
    <citation type="submission" date="2018-11" db="EMBL/GenBank/DDBJ databases">
        <authorList>
            <consortium name="Pathogen Informatics"/>
        </authorList>
    </citation>
    <scope>NUCLEOTIDE SEQUENCE [LARGE SCALE GENOMIC DNA]</scope>
</reference>
<evidence type="ECO:0000259" key="1">
    <source>
        <dbReference type="Pfam" id="PF05188"/>
    </source>
</evidence>
<reference evidence="4" key="1">
    <citation type="submission" date="2017-02" db="UniProtKB">
        <authorList>
            <consortium name="WormBaseParasite"/>
        </authorList>
    </citation>
    <scope>IDENTIFICATION</scope>
</reference>
<gene>
    <name evidence="2" type="ORF">NBR_LOCUS10429</name>
</gene>
<organism evidence="4">
    <name type="scientific">Nippostrongylus brasiliensis</name>
    <name type="common">Rat hookworm</name>
    <dbReference type="NCBI Taxonomy" id="27835"/>
    <lineage>
        <taxon>Eukaryota</taxon>
        <taxon>Metazoa</taxon>
        <taxon>Ecdysozoa</taxon>
        <taxon>Nematoda</taxon>
        <taxon>Chromadorea</taxon>
        <taxon>Rhabditida</taxon>
        <taxon>Rhabditina</taxon>
        <taxon>Rhabditomorpha</taxon>
        <taxon>Strongyloidea</taxon>
        <taxon>Heligmosomidae</taxon>
        <taxon>Nippostrongylus</taxon>
    </lineage>
</organism>
<dbReference type="STRING" id="27835.A0A0N4Y3M9"/>
<evidence type="ECO:0000313" key="3">
    <source>
        <dbReference type="Proteomes" id="UP000271162"/>
    </source>
</evidence>
<feature type="domain" description="DNA mismatch repair protein MutS connector" evidence="1">
    <location>
        <begin position="48"/>
        <end position="109"/>
    </location>
</feature>
<dbReference type="InterPro" id="IPR007860">
    <property type="entry name" value="DNA_mmatch_repair_MutS_con_dom"/>
</dbReference>
<accession>A0A0N4Y3M9</accession>
<dbReference type="GO" id="GO:0005524">
    <property type="term" value="F:ATP binding"/>
    <property type="evidence" value="ECO:0007669"/>
    <property type="project" value="InterPro"/>
</dbReference>
<dbReference type="EMBL" id="UYSL01020315">
    <property type="protein sequence ID" value="VDL74018.1"/>
    <property type="molecule type" value="Genomic_DNA"/>
</dbReference>
<dbReference type="GO" id="GO:0030983">
    <property type="term" value="F:mismatched DNA binding"/>
    <property type="evidence" value="ECO:0007669"/>
    <property type="project" value="InterPro"/>
</dbReference>
<sequence>MGKRRTSKNGVCPMDTVCLGNAISIKTSTYAKKIGSVGYKAISEGRGVFKGTIGVAIMDVRRADIELNEFMDSAALTRLKVKLRIAEPFEVLVPESFHERSTNAILTEMIRSSLPNATVTNIHRRFFNHSRGAELVTLLANMEVSNCDSSVLKK</sequence>